<evidence type="ECO:0000313" key="4">
    <source>
        <dbReference type="Proteomes" id="UP001500575"/>
    </source>
</evidence>
<organism evidence="3 4">
    <name type="scientific">Nocardioides bigeumensis</name>
    <dbReference type="NCBI Taxonomy" id="433657"/>
    <lineage>
        <taxon>Bacteria</taxon>
        <taxon>Bacillati</taxon>
        <taxon>Actinomycetota</taxon>
        <taxon>Actinomycetes</taxon>
        <taxon>Propionibacteriales</taxon>
        <taxon>Nocardioidaceae</taxon>
        <taxon>Nocardioides</taxon>
    </lineage>
</organism>
<comment type="caution">
    <text evidence="3">The sequence shown here is derived from an EMBL/GenBank/DDBJ whole genome shotgun (WGS) entry which is preliminary data.</text>
</comment>
<dbReference type="Proteomes" id="UP001500575">
    <property type="component" value="Unassembled WGS sequence"/>
</dbReference>
<keyword evidence="4" id="KW-1185">Reference proteome</keyword>
<evidence type="ECO:0000256" key="2">
    <source>
        <dbReference type="SAM" id="SignalP"/>
    </source>
</evidence>
<proteinExistence type="predicted"/>
<feature type="chain" id="PRO_5045984445" evidence="2">
    <location>
        <begin position="22"/>
        <end position="301"/>
    </location>
</feature>
<accession>A0ABP5KB03</accession>
<gene>
    <name evidence="3" type="ORF">GCM10009843_31310</name>
</gene>
<feature type="region of interest" description="Disordered" evidence="1">
    <location>
        <begin position="25"/>
        <end position="63"/>
    </location>
</feature>
<sequence>MTRLRATVAAPLLVLALGLLSACSGSSDDGDTATDPAGSGGAGSGASAGEMPTSVPPPTSDVVGVGTVMDLGQGEDPQLCLGAVAESYPPQCSGIPITNWDWKPVKDTSEASGTVRWGSYAVTGAYDGKTFEVTQEPMSSALYDPMPADNPFVTTCEEPAGGWAVVDESKVGFEDQDAVYAAAAQLPNYAGSFLDMNADKPDDASATIVNVLVTDDPEGAEKALREVWGGPLCVTVAEHTEAELVEIQDGLTGLPGLLSSGPQLDKLVVDVVWDDGTLQSWADATYGEGLVAMRSVLQPVG</sequence>
<feature type="compositionally biased region" description="Low complexity" evidence="1">
    <location>
        <begin position="25"/>
        <end position="37"/>
    </location>
</feature>
<dbReference type="PROSITE" id="PS51257">
    <property type="entry name" value="PROKAR_LIPOPROTEIN"/>
    <property type="match status" value="1"/>
</dbReference>
<evidence type="ECO:0000256" key="1">
    <source>
        <dbReference type="SAM" id="MobiDB-lite"/>
    </source>
</evidence>
<name>A0ABP5KB03_9ACTN</name>
<dbReference type="EMBL" id="BAAAQQ010000013">
    <property type="protein sequence ID" value="GAA2129556.1"/>
    <property type="molecule type" value="Genomic_DNA"/>
</dbReference>
<feature type="signal peptide" evidence="2">
    <location>
        <begin position="1"/>
        <end position="21"/>
    </location>
</feature>
<dbReference type="RefSeq" id="WP_344304733.1">
    <property type="nucleotide sequence ID" value="NZ_BAAAQQ010000013.1"/>
</dbReference>
<reference evidence="4" key="1">
    <citation type="journal article" date="2019" name="Int. J. Syst. Evol. Microbiol.">
        <title>The Global Catalogue of Microorganisms (GCM) 10K type strain sequencing project: providing services to taxonomists for standard genome sequencing and annotation.</title>
        <authorList>
            <consortium name="The Broad Institute Genomics Platform"/>
            <consortium name="The Broad Institute Genome Sequencing Center for Infectious Disease"/>
            <person name="Wu L."/>
            <person name="Ma J."/>
        </authorList>
    </citation>
    <scope>NUCLEOTIDE SEQUENCE [LARGE SCALE GENOMIC DNA]</scope>
    <source>
        <strain evidence="4">JCM 16021</strain>
    </source>
</reference>
<evidence type="ECO:0000313" key="3">
    <source>
        <dbReference type="EMBL" id="GAA2129556.1"/>
    </source>
</evidence>
<keyword evidence="2" id="KW-0732">Signal</keyword>
<protein>
    <submittedName>
        <fullName evidence="3">Uncharacterized protein</fullName>
    </submittedName>
</protein>